<keyword evidence="4" id="KW-1185">Reference proteome</keyword>
<feature type="domain" description="VOC" evidence="2">
    <location>
        <begin position="12"/>
        <end position="151"/>
    </location>
</feature>
<dbReference type="RefSeq" id="WP_304378079.1">
    <property type="nucleotide sequence ID" value="NZ_JAUOZU010000015.1"/>
</dbReference>
<evidence type="ECO:0000313" key="4">
    <source>
        <dbReference type="Proteomes" id="UP001174932"/>
    </source>
</evidence>
<gene>
    <name evidence="3" type="ORF">Q4481_19580</name>
</gene>
<accession>A0ABT8YS76</accession>
<name>A0ABT8YS76_9HYPH</name>
<evidence type="ECO:0000259" key="2">
    <source>
        <dbReference type="PROSITE" id="PS51819"/>
    </source>
</evidence>
<reference evidence="3" key="2">
    <citation type="submission" date="2023-07" db="EMBL/GenBank/DDBJ databases">
        <authorList>
            <person name="Shen H."/>
        </authorList>
    </citation>
    <scope>NUCLEOTIDE SEQUENCE</scope>
    <source>
        <strain evidence="3">TNR-22</strain>
    </source>
</reference>
<dbReference type="SUPFAM" id="SSF54593">
    <property type="entry name" value="Glyoxalase/Bleomycin resistance protein/Dihydroxybiphenyl dioxygenase"/>
    <property type="match status" value="1"/>
</dbReference>
<evidence type="ECO:0000256" key="1">
    <source>
        <dbReference type="ARBA" id="ARBA00022723"/>
    </source>
</evidence>
<dbReference type="InterPro" id="IPR037523">
    <property type="entry name" value="VOC_core"/>
</dbReference>
<reference evidence="3" key="1">
    <citation type="journal article" date="2015" name="Int. J. Syst. Evol. Microbiol.">
        <title>Rhizobium alvei sp. nov., isolated from a freshwater river.</title>
        <authorList>
            <person name="Sheu S.Y."/>
            <person name="Huang H.W."/>
            <person name="Young C.C."/>
            <person name="Chen W.M."/>
        </authorList>
    </citation>
    <scope>NUCLEOTIDE SEQUENCE</scope>
    <source>
        <strain evidence="3">TNR-22</strain>
    </source>
</reference>
<proteinExistence type="predicted"/>
<protein>
    <submittedName>
        <fullName evidence="3">VOC family protein</fullName>
    </submittedName>
</protein>
<dbReference type="Pfam" id="PF13669">
    <property type="entry name" value="Glyoxalase_4"/>
    <property type="match status" value="1"/>
</dbReference>
<dbReference type="PANTHER" id="PTHR43048">
    <property type="entry name" value="METHYLMALONYL-COA EPIMERASE"/>
    <property type="match status" value="1"/>
</dbReference>
<organism evidence="3 4">
    <name type="scientific">Rhizobium alvei</name>
    <dbReference type="NCBI Taxonomy" id="1132659"/>
    <lineage>
        <taxon>Bacteria</taxon>
        <taxon>Pseudomonadati</taxon>
        <taxon>Pseudomonadota</taxon>
        <taxon>Alphaproteobacteria</taxon>
        <taxon>Hyphomicrobiales</taxon>
        <taxon>Rhizobiaceae</taxon>
        <taxon>Rhizobium/Agrobacterium group</taxon>
        <taxon>Rhizobium</taxon>
    </lineage>
</organism>
<dbReference type="InterPro" id="IPR051785">
    <property type="entry name" value="MMCE/EMCE_epimerase"/>
</dbReference>
<comment type="caution">
    <text evidence="3">The sequence shown here is derived from an EMBL/GenBank/DDBJ whole genome shotgun (WGS) entry which is preliminary data.</text>
</comment>
<dbReference type="Proteomes" id="UP001174932">
    <property type="component" value="Unassembled WGS sequence"/>
</dbReference>
<dbReference type="InterPro" id="IPR029068">
    <property type="entry name" value="Glyas_Bleomycin-R_OHBP_Dase"/>
</dbReference>
<keyword evidence="1" id="KW-0479">Metal-binding</keyword>
<dbReference type="EMBL" id="JAUOZU010000015">
    <property type="protein sequence ID" value="MDO6966159.1"/>
    <property type="molecule type" value="Genomic_DNA"/>
</dbReference>
<sequence>MTRLNYGQPLDGITQVAFTVADIEAEIDRYSREFGIAPWFLRGPFTPENALYRGQPTRVLLSLAMAFSGHLMIELVQQHNDEPSVYRETVERTGYGFHHFGIATADFDTRSDAYRNSGFEPVFTDRTPVGTRIAYFDCKGTMPGMIELIEMNSSQERRYSRIYAEAAAWDGTDPIRRM</sequence>
<dbReference type="PROSITE" id="PS51819">
    <property type="entry name" value="VOC"/>
    <property type="match status" value="1"/>
</dbReference>
<evidence type="ECO:0000313" key="3">
    <source>
        <dbReference type="EMBL" id="MDO6966159.1"/>
    </source>
</evidence>
<dbReference type="PANTHER" id="PTHR43048:SF3">
    <property type="entry name" value="METHYLMALONYL-COA EPIMERASE, MITOCHONDRIAL"/>
    <property type="match status" value="1"/>
</dbReference>
<dbReference type="Gene3D" id="3.10.180.10">
    <property type="entry name" value="2,3-Dihydroxybiphenyl 1,2-Dioxygenase, domain 1"/>
    <property type="match status" value="1"/>
</dbReference>